<evidence type="ECO:0000256" key="1">
    <source>
        <dbReference type="ARBA" id="ARBA00004651"/>
    </source>
</evidence>
<keyword evidence="5 6" id="KW-0472">Membrane</keyword>
<organism evidence="7 8">
    <name type="scientific">Inhella proteolytica</name>
    <dbReference type="NCBI Taxonomy" id="2795029"/>
    <lineage>
        <taxon>Bacteria</taxon>
        <taxon>Pseudomonadati</taxon>
        <taxon>Pseudomonadota</taxon>
        <taxon>Betaproteobacteria</taxon>
        <taxon>Burkholderiales</taxon>
        <taxon>Sphaerotilaceae</taxon>
        <taxon>Inhella</taxon>
    </lineage>
</organism>
<dbReference type="GO" id="GO:0005886">
    <property type="term" value="C:plasma membrane"/>
    <property type="evidence" value="ECO:0007669"/>
    <property type="project" value="UniProtKB-SubCell"/>
</dbReference>
<dbReference type="AlphaFoldDB" id="A0A931J2T9"/>
<feature type="transmembrane region" description="Helical" evidence="6">
    <location>
        <begin position="262"/>
        <end position="286"/>
    </location>
</feature>
<dbReference type="EMBL" id="JAEDAK010000012">
    <property type="protein sequence ID" value="MBH9578511.1"/>
    <property type="molecule type" value="Genomic_DNA"/>
</dbReference>
<feature type="transmembrane region" description="Helical" evidence="6">
    <location>
        <begin position="119"/>
        <end position="139"/>
    </location>
</feature>
<evidence type="ECO:0000256" key="2">
    <source>
        <dbReference type="ARBA" id="ARBA00022475"/>
    </source>
</evidence>
<dbReference type="PANTHER" id="PTHR30482:SF10">
    <property type="entry name" value="HIGH-AFFINITY BRANCHED-CHAIN AMINO ACID TRANSPORT PROTEIN BRAE"/>
    <property type="match status" value="1"/>
</dbReference>
<dbReference type="InterPro" id="IPR043428">
    <property type="entry name" value="LivM-like"/>
</dbReference>
<comment type="subcellular location">
    <subcellularLocation>
        <location evidence="1">Cell membrane</location>
        <topology evidence="1">Multi-pass membrane protein</topology>
    </subcellularLocation>
</comment>
<dbReference type="GO" id="GO:0005524">
    <property type="term" value="F:ATP binding"/>
    <property type="evidence" value="ECO:0007669"/>
    <property type="project" value="UniProtKB-KW"/>
</dbReference>
<dbReference type="CDD" id="cd06581">
    <property type="entry name" value="TM_PBP1_LivM_like"/>
    <property type="match status" value="1"/>
</dbReference>
<feature type="transmembrane region" description="Helical" evidence="6">
    <location>
        <begin position="207"/>
        <end position="228"/>
    </location>
</feature>
<accession>A0A931J2T9</accession>
<feature type="transmembrane region" description="Helical" evidence="6">
    <location>
        <begin position="146"/>
        <end position="164"/>
    </location>
</feature>
<feature type="transmembrane region" description="Helical" evidence="6">
    <location>
        <begin position="49"/>
        <end position="69"/>
    </location>
</feature>
<keyword evidence="8" id="KW-1185">Reference proteome</keyword>
<keyword evidence="3 6" id="KW-0812">Transmembrane</keyword>
<evidence type="ECO:0000256" key="3">
    <source>
        <dbReference type="ARBA" id="ARBA00022692"/>
    </source>
</evidence>
<gene>
    <name evidence="7" type="ORF">I7X39_16590</name>
</gene>
<evidence type="ECO:0000256" key="4">
    <source>
        <dbReference type="ARBA" id="ARBA00022989"/>
    </source>
</evidence>
<proteinExistence type="predicted"/>
<comment type="caution">
    <text evidence="7">The sequence shown here is derived from an EMBL/GenBank/DDBJ whole genome shotgun (WGS) entry which is preliminary data.</text>
</comment>
<evidence type="ECO:0000313" key="8">
    <source>
        <dbReference type="Proteomes" id="UP000613266"/>
    </source>
</evidence>
<dbReference type="Proteomes" id="UP000613266">
    <property type="component" value="Unassembled WGS sequence"/>
</dbReference>
<name>A0A931J2T9_9BURK</name>
<keyword evidence="4 6" id="KW-1133">Transmembrane helix</keyword>
<protein>
    <submittedName>
        <fullName evidence="7">ABC transporter ATP-binding protein</fullName>
    </submittedName>
</protein>
<feature type="transmembrane region" description="Helical" evidence="6">
    <location>
        <begin position="76"/>
        <end position="95"/>
    </location>
</feature>
<sequence>MPSRTPAANIALTHAHPPAHGRIRQHLPALASVAALLLLPWLAQWGGLHWVRVLAMCQIYILLAVGLNLIVGQAGLLDLGYIGFYAVGAYLYAWLNSPHLAEHFALWQGLGGPTWRTPWWLVLPAAMLAAALAGVLLGAPTLKLRGDYLAVVTLGFGEIIRLLIVNLDHPVNLTDGARGLTQIASLHVLGVDFNQAWPPPGGEGGSLAPVTLHALFIGAAAGLVLLLLRRLETSRTGRAWRALREDEMAAQAMGLNIPALKLLAFAIGAAIAGLAGALFASLQAFVSPESFSLQESVLVVAMVIFGGAGHLPGVVLGAVLLAGLPELLRYGLDLMGTESVAGFDRHALRPLLVALAMVVMPLWRSEGLWPERSSR</sequence>
<dbReference type="GO" id="GO:0015658">
    <property type="term" value="F:branched-chain amino acid transmembrane transporter activity"/>
    <property type="evidence" value="ECO:0007669"/>
    <property type="project" value="InterPro"/>
</dbReference>
<dbReference type="InterPro" id="IPR001851">
    <property type="entry name" value="ABC_transp_permease"/>
</dbReference>
<dbReference type="PANTHER" id="PTHR30482">
    <property type="entry name" value="HIGH-AFFINITY BRANCHED-CHAIN AMINO ACID TRANSPORT SYSTEM PERMEASE"/>
    <property type="match status" value="1"/>
</dbReference>
<evidence type="ECO:0000256" key="6">
    <source>
        <dbReference type="SAM" id="Phobius"/>
    </source>
</evidence>
<keyword evidence="7" id="KW-0067">ATP-binding</keyword>
<feature type="transmembrane region" description="Helical" evidence="6">
    <location>
        <begin position="298"/>
        <end position="325"/>
    </location>
</feature>
<dbReference type="Pfam" id="PF02653">
    <property type="entry name" value="BPD_transp_2"/>
    <property type="match status" value="1"/>
</dbReference>
<reference evidence="7" key="1">
    <citation type="submission" date="2020-12" db="EMBL/GenBank/DDBJ databases">
        <title>The genome sequence of Inhella sp. 1Y17.</title>
        <authorList>
            <person name="Liu Y."/>
        </authorList>
    </citation>
    <scope>NUCLEOTIDE SEQUENCE</scope>
    <source>
        <strain evidence="7">1Y17</strain>
    </source>
</reference>
<evidence type="ECO:0000256" key="5">
    <source>
        <dbReference type="ARBA" id="ARBA00023136"/>
    </source>
</evidence>
<keyword evidence="2" id="KW-1003">Cell membrane</keyword>
<feature type="transmembrane region" description="Helical" evidence="6">
    <location>
        <begin position="27"/>
        <end position="43"/>
    </location>
</feature>
<keyword evidence="7" id="KW-0547">Nucleotide-binding</keyword>
<evidence type="ECO:0000313" key="7">
    <source>
        <dbReference type="EMBL" id="MBH9578511.1"/>
    </source>
</evidence>